<keyword evidence="3" id="KW-1185">Reference proteome</keyword>
<proteinExistence type="predicted"/>
<protein>
    <submittedName>
        <fullName evidence="2">Uncharacterized protein</fullName>
    </submittedName>
</protein>
<reference evidence="2 3" key="1">
    <citation type="submission" date="2016-10" db="EMBL/GenBank/DDBJ databases">
        <authorList>
            <person name="Varghese N."/>
            <person name="Submissions S."/>
        </authorList>
    </citation>
    <scope>NUCLEOTIDE SEQUENCE [LARGE SCALE GENOMIC DNA]</scope>
    <source>
        <strain evidence="2 3">DSM 16733</strain>
    </source>
</reference>
<organism evidence="2 3">
    <name type="scientific">Pseudomonas mediterranea</name>
    <dbReference type="NCBI Taxonomy" id="183795"/>
    <lineage>
        <taxon>Bacteria</taxon>
        <taxon>Pseudomonadati</taxon>
        <taxon>Pseudomonadota</taxon>
        <taxon>Gammaproteobacteria</taxon>
        <taxon>Pseudomonadales</taxon>
        <taxon>Pseudomonadaceae</taxon>
        <taxon>Pseudomonas</taxon>
    </lineage>
</organism>
<dbReference type="Proteomes" id="UP000183772">
    <property type="component" value="Chromosome I"/>
</dbReference>
<feature type="region of interest" description="Disordered" evidence="1">
    <location>
        <begin position="52"/>
        <end position="71"/>
    </location>
</feature>
<gene>
    <name evidence="2" type="ORF">SAMN05216476_3905</name>
</gene>
<sequence length="71" mass="7929">MSAQPQNLWERACSRWRRHIQHQCKLTHCYREQARSHRGFGVGMGSVGYSDNPCGSEPARDDGGIVNIAAS</sequence>
<accession>A0AAX2DFY0</accession>
<dbReference type="AlphaFoldDB" id="A0AAX2DFY0"/>
<evidence type="ECO:0000256" key="1">
    <source>
        <dbReference type="SAM" id="MobiDB-lite"/>
    </source>
</evidence>
<evidence type="ECO:0000313" key="3">
    <source>
        <dbReference type="Proteomes" id="UP000183772"/>
    </source>
</evidence>
<name>A0AAX2DFY0_9PSED</name>
<dbReference type="EMBL" id="LT629790">
    <property type="protein sequence ID" value="SDU64166.1"/>
    <property type="molecule type" value="Genomic_DNA"/>
</dbReference>
<evidence type="ECO:0000313" key="2">
    <source>
        <dbReference type="EMBL" id="SDU64166.1"/>
    </source>
</evidence>